<keyword evidence="5" id="KW-1133">Transmembrane helix</keyword>
<feature type="non-terminal residue" evidence="6">
    <location>
        <position position="104"/>
    </location>
</feature>
<dbReference type="PANTHER" id="PTHR11452">
    <property type="entry name" value="ALPHA-GALACTOSIDASE/ALPHA-N-ACETYLGALACTOSAMINIDASE"/>
    <property type="match status" value="1"/>
</dbReference>
<reference evidence="6 7" key="1">
    <citation type="submission" date="2022-05" db="EMBL/GenBank/DDBJ databases">
        <authorList>
            <consortium name="Genoscope - CEA"/>
            <person name="William W."/>
        </authorList>
    </citation>
    <scope>NUCLEOTIDE SEQUENCE [LARGE SCALE GENOMIC DNA]</scope>
</reference>
<gene>
    <name evidence="6" type="ORF">PEVE_00032947</name>
</gene>
<keyword evidence="4" id="KW-1015">Disulfide bond</keyword>
<dbReference type="InterPro" id="IPR002241">
    <property type="entry name" value="Glyco_hydro_27"/>
</dbReference>
<dbReference type="InterPro" id="IPR013785">
    <property type="entry name" value="Aldolase_TIM"/>
</dbReference>
<evidence type="ECO:0000256" key="3">
    <source>
        <dbReference type="ARBA" id="ARBA00023295"/>
    </source>
</evidence>
<dbReference type="Gene3D" id="3.20.20.70">
    <property type="entry name" value="Aldolase class I"/>
    <property type="match status" value="1"/>
</dbReference>
<dbReference type="InterPro" id="IPR017853">
    <property type="entry name" value="GH"/>
</dbReference>
<dbReference type="SUPFAM" id="SSF51445">
    <property type="entry name" value="(Trans)glycosidases"/>
    <property type="match status" value="1"/>
</dbReference>
<organism evidence="6 7">
    <name type="scientific">Porites evermanni</name>
    <dbReference type="NCBI Taxonomy" id="104178"/>
    <lineage>
        <taxon>Eukaryota</taxon>
        <taxon>Metazoa</taxon>
        <taxon>Cnidaria</taxon>
        <taxon>Anthozoa</taxon>
        <taxon>Hexacorallia</taxon>
        <taxon>Scleractinia</taxon>
        <taxon>Fungiina</taxon>
        <taxon>Poritidae</taxon>
        <taxon>Porites</taxon>
    </lineage>
</organism>
<evidence type="ECO:0000256" key="1">
    <source>
        <dbReference type="ARBA" id="ARBA00009743"/>
    </source>
</evidence>
<dbReference type="Proteomes" id="UP001159427">
    <property type="component" value="Unassembled WGS sequence"/>
</dbReference>
<evidence type="ECO:0000313" key="7">
    <source>
        <dbReference type="Proteomes" id="UP001159427"/>
    </source>
</evidence>
<name>A0ABN8SYD2_9CNID</name>
<keyword evidence="7" id="KW-1185">Reference proteome</keyword>
<dbReference type="PANTHER" id="PTHR11452:SF83">
    <property type="entry name" value="ALPHA-GALACTOSIDASE"/>
    <property type="match status" value="1"/>
</dbReference>
<sequence length="104" mass="11579">MAACKFYIVIINIVALLFGAKSLNNGLARTPPMGWMAWVKFRCSISEDLVKTMADHIVSAGYKDVGYEYVSIDDCWMAHNRTAWGELQPNPTAFPNGMKAVADY</sequence>
<proteinExistence type="inferred from homology"/>
<evidence type="ECO:0000256" key="5">
    <source>
        <dbReference type="SAM" id="Phobius"/>
    </source>
</evidence>
<dbReference type="EC" id="3.2.1.-" evidence="4"/>
<accession>A0ABN8SYD2</accession>
<comment type="caution">
    <text evidence="6">The sequence shown here is derived from an EMBL/GenBank/DDBJ whole genome shotgun (WGS) entry which is preliminary data.</text>
</comment>
<keyword evidence="3 4" id="KW-0326">Glycosidase</keyword>
<keyword evidence="5" id="KW-0472">Membrane</keyword>
<keyword evidence="5" id="KW-0812">Transmembrane</keyword>
<comment type="subunit">
    <text evidence="4">Homodimer.</text>
</comment>
<evidence type="ECO:0000313" key="6">
    <source>
        <dbReference type="EMBL" id="CAH3196560.1"/>
    </source>
</evidence>
<evidence type="ECO:0000256" key="4">
    <source>
        <dbReference type="RuleBase" id="RU361168"/>
    </source>
</evidence>
<comment type="similarity">
    <text evidence="1 4">Belongs to the glycosyl hydrolase 27 family.</text>
</comment>
<dbReference type="EMBL" id="CALNXI010004849">
    <property type="protein sequence ID" value="CAH3196560.1"/>
    <property type="molecule type" value="Genomic_DNA"/>
</dbReference>
<dbReference type="PRINTS" id="PR00740">
    <property type="entry name" value="GLHYDRLASE27"/>
</dbReference>
<feature type="transmembrane region" description="Helical" evidence="5">
    <location>
        <begin position="6"/>
        <end position="23"/>
    </location>
</feature>
<keyword evidence="2 4" id="KW-0378">Hydrolase</keyword>
<evidence type="ECO:0000256" key="2">
    <source>
        <dbReference type="ARBA" id="ARBA00022801"/>
    </source>
</evidence>
<dbReference type="Pfam" id="PF16499">
    <property type="entry name" value="Melibiase_2"/>
    <property type="match status" value="1"/>
</dbReference>
<protein>
    <recommendedName>
        <fullName evidence="4">Alpha-galactosidase</fullName>
        <ecNumber evidence="4">3.2.1.-</ecNumber>
    </recommendedName>
</protein>